<organism evidence="5 6">
    <name type="scientific">Varroa destructor</name>
    <name type="common">Honeybee mite</name>
    <dbReference type="NCBI Taxonomy" id="109461"/>
    <lineage>
        <taxon>Eukaryota</taxon>
        <taxon>Metazoa</taxon>
        <taxon>Ecdysozoa</taxon>
        <taxon>Arthropoda</taxon>
        <taxon>Chelicerata</taxon>
        <taxon>Arachnida</taxon>
        <taxon>Acari</taxon>
        <taxon>Parasitiformes</taxon>
        <taxon>Mesostigmata</taxon>
        <taxon>Gamasina</taxon>
        <taxon>Dermanyssoidea</taxon>
        <taxon>Varroidae</taxon>
        <taxon>Varroa</taxon>
    </lineage>
</organism>
<accession>A0A7M7K8R7</accession>
<dbReference type="InterPro" id="IPR000834">
    <property type="entry name" value="Peptidase_M14"/>
</dbReference>
<dbReference type="InParanoid" id="A0A7M7K8R7"/>
<dbReference type="Gene3D" id="2.60.40.3120">
    <property type="match status" value="1"/>
</dbReference>
<dbReference type="InterPro" id="IPR050821">
    <property type="entry name" value="Cytosolic_carboxypeptidase"/>
</dbReference>
<dbReference type="Proteomes" id="UP000594260">
    <property type="component" value="Unplaced"/>
</dbReference>
<dbReference type="GO" id="GO:0008270">
    <property type="term" value="F:zinc ion binding"/>
    <property type="evidence" value="ECO:0007669"/>
    <property type="project" value="InterPro"/>
</dbReference>
<dbReference type="KEGG" id="vde:111251210"/>
<dbReference type="PROSITE" id="PS52035">
    <property type="entry name" value="PEPTIDASE_M14"/>
    <property type="match status" value="1"/>
</dbReference>
<evidence type="ECO:0000256" key="3">
    <source>
        <dbReference type="PROSITE-ProRule" id="PRU01379"/>
    </source>
</evidence>
<reference evidence="5" key="1">
    <citation type="submission" date="2021-01" db="UniProtKB">
        <authorList>
            <consortium name="EnsemblMetazoa"/>
        </authorList>
    </citation>
    <scope>IDENTIFICATION</scope>
</reference>
<protein>
    <recommendedName>
        <fullName evidence="4">Peptidase M14 domain-containing protein</fullName>
    </recommendedName>
</protein>
<dbReference type="InterPro" id="IPR040626">
    <property type="entry name" value="Pepdidase_M14_N"/>
</dbReference>
<feature type="active site" description="Proton donor/acceptor" evidence="3">
    <location>
        <position position="857"/>
    </location>
</feature>
<dbReference type="OrthoDB" id="10253041at2759"/>
<dbReference type="Pfam" id="PF00246">
    <property type="entry name" value="Peptidase_M14"/>
    <property type="match status" value="1"/>
</dbReference>
<evidence type="ECO:0000256" key="2">
    <source>
        <dbReference type="ARBA" id="ARBA00005988"/>
    </source>
</evidence>
<dbReference type="EnsemblMetazoa" id="XM_022807579">
    <property type="protein sequence ID" value="XP_022663314"/>
    <property type="gene ID" value="LOC111251210"/>
</dbReference>
<keyword evidence="6" id="KW-1185">Reference proteome</keyword>
<dbReference type="GO" id="GO:0006508">
    <property type="term" value="P:proteolysis"/>
    <property type="evidence" value="ECO:0007669"/>
    <property type="project" value="InterPro"/>
</dbReference>
<dbReference type="Pfam" id="PF18027">
    <property type="entry name" value="Pepdidase_M14_N"/>
    <property type="match status" value="1"/>
</dbReference>
<evidence type="ECO:0000313" key="6">
    <source>
        <dbReference type="Proteomes" id="UP000594260"/>
    </source>
</evidence>
<dbReference type="Pfam" id="PF25571">
    <property type="entry name" value="TPR_CCP1_N"/>
    <property type="match status" value="1"/>
</dbReference>
<evidence type="ECO:0000313" key="5">
    <source>
        <dbReference type="EnsemblMetazoa" id="XP_022663314"/>
    </source>
</evidence>
<dbReference type="AlphaFoldDB" id="A0A7M7K8R7"/>
<dbReference type="Gene3D" id="3.40.630.10">
    <property type="entry name" value="Zn peptidases"/>
    <property type="match status" value="1"/>
</dbReference>
<comment type="similarity">
    <text evidence="2 3">Belongs to the peptidase M14 family.</text>
</comment>
<evidence type="ECO:0000256" key="1">
    <source>
        <dbReference type="ARBA" id="ARBA00001947"/>
    </source>
</evidence>
<sequence>MGPYGGVLVCSAFQQSRSKILRKACCSPIVAKQTGQKLYSELEGLLLLERNEDGVLRKLSSIRNHLSGLGNSVDVASVAVPASRLALLLDKYPDTNEIQTGIVYVLKTICSHERGGETCSEALANPEALPPLLALYSRQRAINRDLYALLARVCPHDKMFAVKARFSGVFATPLSDLMAISNGQAGPVAAASREATTQSILQVLRIVLANRLNVTLLNRRGLLATILNQMKKKQSGTIDLEMVLLAECLAAASRSKNSVMQLLDQGVLEVLLPILERGGLLTTEKVRCLLAVLQIVLHIVSFKMGRKAVARKALCQQLMTMADLVTGQQGLLNGTSEILYRCLPPLKLPIEKTLRSYTQLLRENFNKRLPSPPNKDLSESSLVELFERITSFDENLEDLPFLGNIDRKQVLHKLAKDVVRPPPEGVDRGGWVAEAEFWMLNPRNLQLNLEPLNVSPALESVALLNHMKAHYSGELTNKRYPVVYDVTQGPLFEDLSFESRFEGGNLRRVVQRSSREYDLILNPDVNTSRHHFWFYFGVKNLTARVVYTFNIINLDRRDTVYTKRSTAGGLSPLLFSDGSWTRLSSLPGFSLSCYKNHYRHPLKGHHYYTLSLTFLLPSNSTCYISSSFPYSYSLLRTHLCTIPFNSNTVFYRVRKMCNSVLGNKCYLVTVTDKSNGLTNAMQKSVIFLSSRVHPGETNSSHIMAGALQAVLSDHPVAISLREKFVFYIVPMINPDGVVCGNQRCGMAGVDLNRQYENPCTDQHPTVFHTKALLAYLTAIGRPPLIVVDIHGHSRAHNVFMFGCEDSPSQRLLPNILHSQLKSFNQGQCTYKTEASKRGALRISAWKELKLSLSYTMECTVAGCDFRGYKGFHLGIEQLEEVGRELIFALDKIGTDRATLDMIAAKTDFNCHNHSRTASPCEKVNLSDLSSSDDEPNVIEDDD</sequence>
<name>A0A7M7K8R7_VARDE</name>
<comment type="cofactor">
    <cofactor evidence="1">
        <name>Zn(2+)</name>
        <dbReference type="ChEBI" id="CHEBI:29105"/>
    </cofactor>
</comment>
<dbReference type="GO" id="GO:0004181">
    <property type="term" value="F:metallocarboxypeptidase activity"/>
    <property type="evidence" value="ECO:0007669"/>
    <property type="project" value="InterPro"/>
</dbReference>
<proteinExistence type="inferred from homology"/>
<dbReference type="GeneID" id="111251210"/>
<dbReference type="PANTHER" id="PTHR12756">
    <property type="entry name" value="CYTOSOLIC CARBOXYPEPTIDASE"/>
    <property type="match status" value="1"/>
</dbReference>
<feature type="domain" description="Peptidase M14" evidence="4">
    <location>
        <begin position="628"/>
        <end position="896"/>
    </location>
</feature>
<evidence type="ECO:0000259" key="4">
    <source>
        <dbReference type="PROSITE" id="PS52035"/>
    </source>
</evidence>
<dbReference type="PANTHER" id="PTHR12756:SF11">
    <property type="entry name" value="CYTOSOLIC CARBOXYPEPTIDASE 1"/>
    <property type="match status" value="1"/>
</dbReference>
<dbReference type="SUPFAM" id="SSF53187">
    <property type="entry name" value="Zn-dependent exopeptidases"/>
    <property type="match status" value="1"/>
</dbReference>
<dbReference type="RefSeq" id="XP_022663314.1">
    <property type="nucleotide sequence ID" value="XM_022807579.1"/>
</dbReference>